<accession>A0A1T4U0N7</accession>
<organism evidence="3 4">
    <name type="scientific">Enterovibrio nigricans DSM 22720</name>
    <dbReference type="NCBI Taxonomy" id="1121868"/>
    <lineage>
        <taxon>Bacteria</taxon>
        <taxon>Pseudomonadati</taxon>
        <taxon>Pseudomonadota</taxon>
        <taxon>Gammaproteobacteria</taxon>
        <taxon>Vibrionales</taxon>
        <taxon>Vibrionaceae</taxon>
        <taxon>Enterovibrio</taxon>
    </lineage>
</organism>
<gene>
    <name evidence="3" type="ORF">SAMN02745132_00491</name>
</gene>
<evidence type="ECO:0000256" key="1">
    <source>
        <dbReference type="ARBA" id="ARBA00004496"/>
    </source>
</evidence>
<comment type="subcellular location">
    <subcellularLocation>
        <location evidence="1">Cytoplasm</location>
    </subcellularLocation>
</comment>
<dbReference type="InterPro" id="IPR036390">
    <property type="entry name" value="WH_DNA-bd_sf"/>
</dbReference>
<evidence type="ECO:0000313" key="3">
    <source>
        <dbReference type="EMBL" id="SKA46312.1"/>
    </source>
</evidence>
<dbReference type="InterPro" id="IPR000835">
    <property type="entry name" value="HTH_MarR-typ"/>
</dbReference>
<dbReference type="Proteomes" id="UP000190162">
    <property type="component" value="Unassembled WGS sequence"/>
</dbReference>
<dbReference type="SUPFAM" id="SSF46785">
    <property type="entry name" value="Winged helix' DNA-binding domain"/>
    <property type="match status" value="1"/>
</dbReference>
<dbReference type="PANTHER" id="PTHR33164">
    <property type="entry name" value="TRANSCRIPTIONAL REGULATOR, MARR FAMILY"/>
    <property type="match status" value="1"/>
</dbReference>
<keyword evidence="3" id="KW-0238">DNA-binding</keyword>
<feature type="domain" description="HTH marR-type" evidence="2">
    <location>
        <begin position="1"/>
        <end position="139"/>
    </location>
</feature>
<dbReference type="InterPro" id="IPR036388">
    <property type="entry name" value="WH-like_DNA-bd_sf"/>
</dbReference>
<dbReference type="GO" id="GO:0006950">
    <property type="term" value="P:response to stress"/>
    <property type="evidence" value="ECO:0007669"/>
    <property type="project" value="TreeGrafter"/>
</dbReference>
<keyword evidence="4" id="KW-1185">Reference proteome</keyword>
<name>A0A1T4U0N7_9GAMM</name>
<dbReference type="AlphaFoldDB" id="A0A1T4U0N7"/>
<dbReference type="GO" id="GO:0005737">
    <property type="term" value="C:cytoplasm"/>
    <property type="evidence" value="ECO:0007669"/>
    <property type="project" value="UniProtKB-SubCell"/>
</dbReference>
<dbReference type="RefSeq" id="WP_078751019.1">
    <property type="nucleotide sequence ID" value="NZ_FUXU01000004.1"/>
</dbReference>
<evidence type="ECO:0000259" key="2">
    <source>
        <dbReference type="PROSITE" id="PS50995"/>
    </source>
</evidence>
<dbReference type="EMBL" id="FUXU01000004">
    <property type="protein sequence ID" value="SKA46312.1"/>
    <property type="molecule type" value="Genomic_DNA"/>
</dbReference>
<reference evidence="4" key="1">
    <citation type="submission" date="2017-02" db="EMBL/GenBank/DDBJ databases">
        <authorList>
            <person name="Varghese N."/>
            <person name="Submissions S."/>
        </authorList>
    </citation>
    <scope>NUCLEOTIDE SEQUENCE [LARGE SCALE GENOMIC DNA]</scope>
    <source>
        <strain evidence="4">DSM 22720</strain>
    </source>
</reference>
<dbReference type="Pfam" id="PF12802">
    <property type="entry name" value="MarR_2"/>
    <property type="match status" value="1"/>
</dbReference>
<dbReference type="Gene3D" id="1.10.10.10">
    <property type="entry name" value="Winged helix-like DNA-binding domain superfamily/Winged helix DNA-binding domain"/>
    <property type="match status" value="1"/>
</dbReference>
<proteinExistence type="predicted"/>
<dbReference type="GO" id="GO:0003700">
    <property type="term" value="F:DNA-binding transcription factor activity"/>
    <property type="evidence" value="ECO:0007669"/>
    <property type="project" value="InterPro"/>
</dbReference>
<sequence>MRDVDPICDIIERITTLFRNEVRLAGLEYGLHPVHLEVLYYLSRCNQLSDTPAAVTEFLGITKGTTSQSITLLEKKGFLTKEKDPVDRRITHLLLSKQGLAISQQAIPPASIRRGIDKLGDAQDTLKTQLEALLRDIQKSNNCASFGLCKTCRFHKPYSDQEFFCDLTKMTLNISGGDLICREHSEPSKDTL</sequence>
<dbReference type="OrthoDB" id="5522755at2"/>
<dbReference type="GO" id="GO:0003677">
    <property type="term" value="F:DNA binding"/>
    <property type="evidence" value="ECO:0007669"/>
    <property type="project" value="UniProtKB-KW"/>
</dbReference>
<protein>
    <submittedName>
        <fullName evidence="3">DNA-binding transcriptional regulator, MarR family</fullName>
    </submittedName>
</protein>
<evidence type="ECO:0000313" key="4">
    <source>
        <dbReference type="Proteomes" id="UP000190162"/>
    </source>
</evidence>
<dbReference type="PANTHER" id="PTHR33164:SF5">
    <property type="entry name" value="ORGANIC HYDROPEROXIDE RESISTANCE TRANSCRIPTIONAL REGULATOR"/>
    <property type="match status" value="1"/>
</dbReference>
<dbReference type="PROSITE" id="PS50995">
    <property type="entry name" value="HTH_MARR_2"/>
    <property type="match status" value="1"/>
</dbReference>
<dbReference type="SMART" id="SM00347">
    <property type="entry name" value="HTH_MARR"/>
    <property type="match status" value="1"/>
</dbReference>
<dbReference type="InterPro" id="IPR039422">
    <property type="entry name" value="MarR/SlyA-like"/>
</dbReference>